<comment type="cofactor">
    <cofactor evidence="9">
        <name>Zn(2+)</name>
        <dbReference type="ChEBI" id="CHEBI:29105"/>
    </cofactor>
    <text evidence="9">Binds 1 zinc ion per subunit.</text>
</comment>
<evidence type="ECO:0000256" key="4">
    <source>
        <dbReference type="ARBA" id="ARBA00022801"/>
    </source>
</evidence>
<dbReference type="Gene3D" id="3.30.1380.10">
    <property type="match status" value="1"/>
</dbReference>
<keyword evidence="6 9" id="KW-0224">Dipeptidase</keyword>
<dbReference type="InterPro" id="IPR000755">
    <property type="entry name" value="A_A_dipeptidase"/>
</dbReference>
<accession>A0ABR5NEV4</accession>
<dbReference type="EMBL" id="LJJB01000007">
    <property type="protein sequence ID" value="KQL50103.1"/>
    <property type="molecule type" value="Genomic_DNA"/>
</dbReference>
<evidence type="ECO:0000256" key="1">
    <source>
        <dbReference type="ARBA" id="ARBA00001362"/>
    </source>
</evidence>
<dbReference type="PANTHER" id="PTHR43126:SF2">
    <property type="entry name" value="D-ALANYL-D-ALANINE DIPEPTIDASE"/>
    <property type="match status" value="1"/>
</dbReference>
<dbReference type="InterPro" id="IPR009045">
    <property type="entry name" value="Zn_M74/Hedgehog-like"/>
</dbReference>
<comment type="function">
    <text evidence="9 10">Catalyzes hydrolysis of the D-alanyl-D-alanine dipeptide.</text>
</comment>
<keyword evidence="2 9" id="KW-0645">Protease</keyword>
<evidence type="ECO:0000256" key="6">
    <source>
        <dbReference type="ARBA" id="ARBA00022997"/>
    </source>
</evidence>
<protein>
    <recommendedName>
        <fullName evidence="9 10">D-alanyl-D-alanine dipeptidase</fullName>
        <shortName evidence="9 10">D-Ala-D-Ala dipeptidase</shortName>
        <ecNumber evidence="9 10">3.4.13.22</ecNumber>
    </recommendedName>
</protein>
<gene>
    <name evidence="11" type="ORF">AN963_03710</name>
</gene>
<dbReference type="Proteomes" id="UP000051063">
    <property type="component" value="Unassembled WGS sequence"/>
</dbReference>
<dbReference type="EC" id="3.4.13.22" evidence="9 10"/>
<evidence type="ECO:0000256" key="8">
    <source>
        <dbReference type="ARBA" id="ARBA00023316"/>
    </source>
</evidence>
<evidence type="ECO:0000256" key="9">
    <source>
        <dbReference type="HAMAP-Rule" id="MF_01924"/>
    </source>
</evidence>
<dbReference type="Pfam" id="PF01427">
    <property type="entry name" value="Peptidase_M15"/>
    <property type="match status" value="1"/>
</dbReference>
<keyword evidence="4 9" id="KW-0378">Hydrolase</keyword>
<proteinExistence type="inferred from homology"/>
<evidence type="ECO:0000256" key="2">
    <source>
        <dbReference type="ARBA" id="ARBA00022670"/>
    </source>
</evidence>
<dbReference type="CDD" id="cd14843">
    <property type="entry name" value="D-Ala-D-Ala_dipeptidase_like"/>
    <property type="match status" value="1"/>
</dbReference>
<keyword evidence="8 10" id="KW-0961">Cell wall biogenesis/degradation</keyword>
<comment type="similarity">
    <text evidence="9 10">Belongs to the peptidase M15D family.</text>
</comment>
<feature type="binding site" evidence="9">
    <location>
        <position position="113"/>
    </location>
    <ligand>
        <name>Zn(2+)</name>
        <dbReference type="ChEBI" id="CHEBI:29105"/>
        <note>catalytic</note>
    </ligand>
</feature>
<feature type="binding site" evidence="9">
    <location>
        <position position="179"/>
    </location>
    <ligand>
        <name>Zn(2+)</name>
        <dbReference type="ChEBI" id="CHEBI:29105"/>
        <note>catalytic</note>
    </ligand>
</feature>
<keyword evidence="7 9" id="KW-0482">Metalloprotease</keyword>
<comment type="catalytic activity">
    <reaction evidence="1 9 10">
        <text>D-alanyl-D-alanine + H2O = 2 D-alanine</text>
        <dbReference type="Rhea" id="RHEA:20661"/>
        <dbReference type="ChEBI" id="CHEBI:15377"/>
        <dbReference type="ChEBI" id="CHEBI:57416"/>
        <dbReference type="ChEBI" id="CHEBI:57822"/>
        <dbReference type="EC" id="3.4.13.22"/>
    </reaction>
</comment>
<keyword evidence="12" id="KW-1185">Reference proteome</keyword>
<keyword evidence="5 9" id="KW-0862">Zinc</keyword>
<evidence type="ECO:0000256" key="5">
    <source>
        <dbReference type="ARBA" id="ARBA00022833"/>
    </source>
</evidence>
<feature type="active site" description="Proton donor/acceptor" evidence="9">
    <location>
        <position position="176"/>
    </location>
</feature>
<organism evidence="11 12">
    <name type="scientific">Brevibacillus choshinensis</name>
    <dbReference type="NCBI Taxonomy" id="54911"/>
    <lineage>
        <taxon>Bacteria</taxon>
        <taxon>Bacillati</taxon>
        <taxon>Bacillota</taxon>
        <taxon>Bacilli</taxon>
        <taxon>Bacillales</taxon>
        <taxon>Paenibacillaceae</taxon>
        <taxon>Brevibacillus</taxon>
    </lineage>
</organism>
<evidence type="ECO:0000313" key="11">
    <source>
        <dbReference type="EMBL" id="KQL50103.1"/>
    </source>
</evidence>
<name>A0ABR5NEV4_BRECH</name>
<comment type="caution">
    <text evidence="11">The sequence shown here is derived from an EMBL/GenBank/DDBJ whole genome shotgun (WGS) entry which is preliminary data.</text>
</comment>
<keyword evidence="3 9" id="KW-0479">Metal-binding</keyword>
<feature type="site" description="Transition state stabilizer" evidence="9">
    <location>
        <position position="58"/>
    </location>
</feature>
<dbReference type="HAMAP" id="MF_01924">
    <property type="entry name" value="A_A_dipeptidase"/>
    <property type="match status" value="1"/>
</dbReference>
<reference evidence="11 12" key="1">
    <citation type="submission" date="2015-09" db="EMBL/GenBank/DDBJ databases">
        <title>Genome sequencing project for genomic taxonomy and phylogenomics of Bacillus-like bacteria.</title>
        <authorList>
            <person name="Liu B."/>
            <person name="Wang J."/>
            <person name="Zhu Y."/>
            <person name="Liu G."/>
            <person name="Chen Q."/>
            <person name="Chen Z."/>
            <person name="Lan J."/>
            <person name="Che J."/>
            <person name="Ge C."/>
            <person name="Shi H."/>
            <person name="Pan Z."/>
            <person name="Liu X."/>
        </authorList>
    </citation>
    <scope>NUCLEOTIDE SEQUENCE [LARGE SCALE GENOMIC DNA]</scope>
    <source>
        <strain evidence="11 12">DSM 8552</strain>
    </source>
</reference>
<dbReference type="SUPFAM" id="SSF55166">
    <property type="entry name" value="Hedgehog/DD-peptidase"/>
    <property type="match status" value="1"/>
</dbReference>
<dbReference type="PANTHER" id="PTHR43126">
    <property type="entry name" value="D-ALANYL-D-ALANINE DIPEPTIDASE"/>
    <property type="match status" value="1"/>
</dbReference>
<dbReference type="PIRSF" id="PIRSF026671">
    <property type="entry name" value="AA_dipeptidase"/>
    <property type="match status" value="1"/>
</dbReference>
<feature type="binding site" evidence="9">
    <location>
        <position position="106"/>
    </location>
    <ligand>
        <name>Zn(2+)</name>
        <dbReference type="ChEBI" id="CHEBI:29105"/>
        <note>catalytic</note>
    </ligand>
</feature>
<evidence type="ECO:0000256" key="3">
    <source>
        <dbReference type="ARBA" id="ARBA00022723"/>
    </source>
</evidence>
<sequence length="205" mass="23612">MPLKQYAPVIHVYPAYYHEGLPGSMSDCLVRQSVVERLLRAASVLPVDHRLVVLDGWRPLEVQQSLYDRLKNQLLEQGWTESDAFYEELHRYVARPTNNPARPPRHLTGGAVDLTITGPDGWLDMGTLFDDFSERASTRFFELYEPAENYELRIRDNRRMLYHAMIHAGFTNYSDEWWHFDFGNQAWAVVTGAPIADYGGILHGT</sequence>
<evidence type="ECO:0000256" key="10">
    <source>
        <dbReference type="PIRNR" id="PIRNR026671"/>
    </source>
</evidence>
<evidence type="ECO:0000313" key="12">
    <source>
        <dbReference type="Proteomes" id="UP000051063"/>
    </source>
</evidence>
<evidence type="ECO:0000256" key="7">
    <source>
        <dbReference type="ARBA" id="ARBA00023049"/>
    </source>
</evidence>